<dbReference type="AlphaFoldDB" id="A0A8H2XK99"/>
<feature type="chain" id="PRO_5036265415" description="RlpA-like protein double-psi beta-barrel domain-containing protein" evidence="2">
    <location>
        <begin position="22"/>
        <end position="159"/>
    </location>
</feature>
<dbReference type="CDD" id="cd22191">
    <property type="entry name" value="DPBB_RlpA_EXP_N-like"/>
    <property type="match status" value="1"/>
</dbReference>
<dbReference type="Gene3D" id="2.40.40.10">
    <property type="entry name" value="RlpA-like domain"/>
    <property type="match status" value="1"/>
</dbReference>
<keyword evidence="1 2" id="KW-0732">Signal</keyword>
<dbReference type="InterPro" id="IPR051477">
    <property type="entry name" value="Expansin_CellWall"/>
</dbReference>
<name>A0A8H2XK99_9AGAM</name>
<feature type="signal peptide" evidence="2">
    <location>
        <begin position="1"/>
        <end position="21"/>
    </location>
</feature>
<organism evidence="3 5">
    <name type="scientific">Rhizoctonia solani</name>
    <dbReference type="NCBI Taxonomy" id="456999"/>
    <lineage>
        <taxon>Eukaryota</taxon>
        <taxon>Fungi</taxon>
        <taxon>Dikarya</taxon>
        <taxon>Basidiomycota</taxon>
        <taxon>Agaricomycotina</taxon>
        <taxon>Agaricomycetes</taxon>
        <taxon>Cantharellales</taxon>
        <taxon>Ceratobasidiaceae</taxon>
        <taxon>Rhizoctonia</taxon>
    </lineage>
</organism>
<accession>A0A8H2XK99</accession>
<dbReference type="EMBL" id="CAJMWY010000361">
    <property type="protein sequence ID" value="CAE6429756.1"/>
    <property type="molecule type" value="Genomic_DNA"/>
</dbReference>
<dbReference type="Proteomes" id="UP000663861">
    <property type="component" value="Unassembled WGS sequence"/>
</dbReference>
<evidence type="ECO:0000256" key="1">
    <source>
        <dbReference type="ARBA" id="ARBA00022729"/>
    </source>
</evidence>
<comment type="caution">
    <text evidence="3">The sequence shown here is derived from an EMBL/GenBank/DDBJ whole genome shotgun (WGS) entry which is preliminary data.</text>
</comment>
<dbReference type="EMBL" id="CAJMWX010001660">
    <property type="protein sequence ID" value="CAE6501101.1"/>
    <property type="molecule type" value="Genomic_DNA"/>
</dbReference>
<dbReference type="PANTHER" id="PTHR31836">
    <property type="match status" value="1"/>
</dbReference>
<dbReference type="Proteomes" id="UP000663888">
    <property type="component" value="Unassembled WGS sequence"/>
</dbReference>
<gene>
    <name evidence="4" type="ORF">RDB_LOCUS153296</name>
    <name evidence="3" type="ORF">RDB_LOCUS24375</name>
</gene>
<evidence type="ECO:0000313" key="5">
    <source>
        <dbReference type="Proteomes" id="UP000663861"/>
    </source>
</evidence>
<evidence type="ECO:0008006" key="6">
    <source>
        <dbReference type="Google" id="ProtNLM"/>
    </source>
</evidence>
<evidence type="ECO:0000313" key="3">
    <source>
        <dbReference type="EMBL" id="CAE6429756.1"/>
    </source>
</evidence>
<sequence>MRFTLPSVVVTLLGTSSFALAAPTTSDELVHAVSPPTGVKLYDTMHGLPDDNKLHKPSTQPDLQVRQGQSGTGYMYEPGLGACGRTPSSSEPVVAISRRVYSQNMCGRTISIQSNGRRATGTIFDICDHCGQGDLDMSPALFRRFTSSNNPIPVTWQWA</sequence>
<protein>
    <recommendedName>
        <fullName evidence="6">RlpA-like protein double-psi beta-barrel domain-containing protein</fullName>
    </recommendedName>
</protein>
<dbReference type="SUPFAM" id="SSF50685">
    <property type="entry name" value="Barwin-like endoglucanases"/>
    <property type="match status" value="1"/>
</dbReference>
<dbReference type="InterPro" id="IPR036908">
    <property type="entry name" value="RlpA-like_sf"/>
</dbReference>
<dbReference type="PANTHER" id="PTHR31836:SF25">
    <property type="entry name" value="RLPA-LIKE PROTEIN DOUBLE-PSI BETA-BARREL DOMAIN-CONTAINING PROTEIN"/>
    <property type="match status" value="1"/>
</dbReference>
<reference evidence="3" key="1">
    <citation type="submission" date="2021-01" db="EMBL/GenBank/DDBJ databases">
        <authorList>
            <person name="Kaushik A."/>
        </authorList>
    </citation>
    <scope>NUCLEOTIDE SEQUENCE</scope>
    <source>
        <strain evidence="4">AG4-R118</strain>
        <strain evidence="3">AG4-RS23</strain>
    </source>
</reference>
<evidence type="ECO:0000256" key="2">
    <source>
        <dbReference type="SAM" id="SignalP"/>
    </source>
</evidence>
<proteinExistence type="predicted"/>
<evidence type="ECO:0000313" key="4">
    <source>
        <dbReference type="EMBL" id="CAE6501101.1"/>
    </source>
</evidence>